<feature type="region of interest" description="Disordered" evidence="6">
    <location>
        <begin position="52"/>
        <end position="88"/>
    </location>
</feature>
<dbReference type="PANTHER" id="PTHR14611:SF1">
    <property type="entry name" value="TECTONIC-1"/>
    <property type="match status" value="1"/>
</dbReference>
<keyword evidence="3 7" id="KW-0732">Signal</keyword>
<evidence type="ECO:0000313" key="10">
    <source>
        <dbReference type="EMBL" id="TNN44378.1"/>
    </source>
</evidence>
<evidence type="ECO:0000256" key="5">
    <source>
        <dbReference type="ARBA" id="ARBA00023180"/>
    </source>
</evidence>
<feature type="signal peptide" evidence="7">
    <location>
        <begin position="1"/>
        <end position="28"/>
    </location>
</feature>
<dbReference type="Proteomes" id="UP000314294">
    <property type="component" value="Unassembled WGS sequence"/>
</dbReference>
<keyword evidence="5" id="KW-0325">Glycoprotein</keyword>
<proteinExistence type="inferred from homology"/>
<comment type="subunit">
    <text evidence="2">Part of the tectonic-like complex (also named B9 complex).</text>
</comment>
<evidence type="ECO:0000256" key="2">
    <source>
        <dbReference type="ARBA" id="ARBA00011495"/>
    </source>
</evidence>
<evidence type="ECO:0000259" key="9">
    <source>
        <dbReference type="Pfam" id="PF25752"/>
    </source>
</evidence>
<comment type="caution">
    <text evidence="10">The sequence shown here is derived from an EMBL/GenBank/DDBJ whole genome shotgun (WGS) entry which is preliminary data.</text>
</comment>
<protein>
    <submittedName>
        <fullName evidence="10">Tectonic-1</fullName>
    </submittedName>
</protein>
<dbReference type="InterPro" id="IPR057724">
    <property type="entry name" value="TCTN1-3_N"/>
</dbReference>
<feature type="chain" id="PRO_5021202863" evidence="7">
    <location>
        <begin position="29"/>
        <end position="440"/>
    </location>
</feature>
<dbReference type="OrthoDB" id="2104337at2759"/>
<dbReference type="Pfam" id="PF07773">
    <property type="entry name" value="TCTN_DUF1619"/>
    <property type="match status" value="1"/>
</dbReference>
<evidence type="ECO:0000256" key="7">
    <source>
        <dbReference type="SAM" id="SignalP"/>
    </source>
</evidence>
<name>A0A4Z2FT75_9TELE</name>
<sequence length="440" mass="47889">MAVSAPVFLTTSNLFCLFLLSTAVTAHGNTTSYNLNTVYGDQNVTYNVTDDYTTTQPTEFDSTTPTTSNYSSTDEPVQPTTPAEPLPVTRRLLPPVTEVGSVCPCDIDTDVCDINCCCDRTCSEEVALFTGCSVDYNYLLEIIMGIAEVRNYKIAVGKKQLCSIDVATYLLGRTVDGFSELKSSVRNKTNYDVFCIQSQNRVDGLSHPSPALPTESNFDSLFKEFTSFIFGSEENGGLCGDVMVTAGESGQRGMFWLPGPCITADCMDTSPAVFLKDQSSWCSRHVVLQQDCVSLPALRMDTYTDIRLFAVASVVLQSVDGTQTALKINGGEHLNPVLLNSTFCANVVLKVAYVTKYNPAGEIVNVTVSLVLGFVRKAALRLEQEFHITFVQENGEETAVHYSGNPGYVVGLPLVSGTRTAEYPLPAWTLDFPPLDLPTV</sequence>
<evidence type="ECO:0000256" key="1">
    <source>
        <dbReference type="ARBA" id="ARBA00007633"/>
    </source>
</evidence>
<dbReference type="PANTHER" id="PTHR14611">
    <property type="entry name" value="TECTONIC FAMILY MEMBER"/>
    <property type="match status" value="1"/>
</dbReference>
<dbReference type="InterPro" id="IPR011677">
    <property type="entry name" value="TCTN1-3_dom"/>
</dbReference>
<dbReference type="InterPro" id="IPR040354">
    <property type="entry name" value="TCTN1-3"/>
</dbReference>
<keyword evidence="11" id="KW-1185">Reference proteome</keyword>
<evidence type="ECO:0000256" key="3">
    <source>
        <dbReference type="ARBA" id="ARBA00022729"/>
    </source>
</evidence>
<dbReference type="GO" id="GO:1904491">
    <property type="term" value="P:protein localization to ciliary transition zone"/>
    <property type="evidence" value="ECO:0007669"/>
    <property type="project" value="TreeGrafter"/>
</dbReference>
<evidence type="ECO:0000256" key="4">
    <source>
        <dbReference type="ARBA" id="ARBA00022794"/>
    </source>
</evidence>
<feature type="domain" description="Tectonic-1-3 N-terminal" evidence="9">
    <location>
        <begin position="96"/>
        <end position="205"/>
    </location>
</feature>
<comment type="similarity">
    <text evidence="1">Belongs to the tectonic family.</text>
</comment>
<dbReference type="EMBL" id="SRLO01000906">
    <property type="protein sequence ID" value="TNN44378.1"/>
    <property type="molecule type" value="Genomic_DNA"/>
</dbReference>
<dbReference type="Pfam" id="PF25752">
    <property type="entry name" value="DUF1619_N"/>
    <property type="match status" value="1"/>
</dbReference>
<reference evidence="10 11" key="1">
    <citation type="submission" date="2019-03" db="EMBL/GenBank/DDBJ databases">
        <title>First draft genome of Liparis tanakae, snailfish: a comprehensive survey of snailfish specific genes.</title>
        <authorList>
            <person name="Kim W."/>
            <person name="Song I."/>
            <person name="Jeong J.-H."/>
            <person name="Kim D."/>
            <person name="Kim S."/>
            <person name="Ryu S."/>
            <person name="Song J.Y."/>
            <person name="Lee S.K."/>
        </authorList>
    </citation>
    <scope>NUCLEOTIDE SEQUENCE [LARGE SCALE GENOMIC DNA]</scope>
    <source>
        <tissue evidence="10">Muscle</tissue>
    </source>
</reference>
<dbReference type="AlphaFoldDB" id="A0A4Z2FT75"/>
<feature type="compositionally biased region" description="Low complexity" evidence="6">
    <location>
        <begin position="62"/>
        <end position="73"/>
    </location>
</feature>
<evidence type="ECO:0000313" key="11">
    <source>
        <dbReference type="Proteomes" id="UP000314294"/>
    </source>
</evidence>
<dbReference type="GO" id="GO:0060271">
    <property type="term" value="P:cilium assembly"/>
    <property type="evidence" value="ECO:0007669"/>
    <property type="project" value="TreeGrafter"/>
</dbReference>
<gene>
    <name evidence="10" type="primary">TCTN1</name>
    <name evidence="10" type="ORF">EYF80_045420</name>
</gene>
<accession>A0A4Z2FT75</accession>
<feature type="domain" description="Tectonic-1-3" evidence="8">
    <location>
        <begin position="247"/>
        <end position="392"/>
    </location>
</feature>
<dbReference type="GO" id="GO:0036038">
    <property type="term" value="C:MKS complex"/>
    <property type="evidence" value="ECO:0007669"/>
    <property type="project" value="TreeGrafter"/>
</dbReference>
<evidence type="ECO:0000256" key="6">
    <source>
        <dbReference type="SAM" id="MobiDB-lite"/>
    </source>
</evidence>
<keyword evidence="4" id="KW-0970">Cilium biogenesis/degradation</keyword>
<evidence type="ECO:0000259" key="8">
    <source>
        <dbReference type="Pfam" id="PF07773"/>
    </source>
</evidence>
<organism evidence="10 11">
    <name type="scientific">Liparis tanakae</name>
    <name type="common">Tanaka's snailfish</name>
    <dbReference type="NCBI Taxonomy" id="230148"/>
    <lineage>
        <taxon>Eukaryota</taxon>
        <taxon>Metazoa</taxon>
        <taxon>Chordata</taxon>
        <taxon>Craniata</taxon>
        <taxon>Vertebrata</taxon>
        <taxon>Euteleostomi</taxon>
        <taxon>Actinopterygii</taxon>
        <taxon>Neopterygii</taxon>
        <taxon>Teleostei</taxon>
        <taxon>Neoteleostei</taxon>
        <taxon>Acanthomorphata</taxon>
        <taxon>Eupercaria</taxon>
        <taxon>Perciformes</taxon>
        <taxon>Cottioidei</taxon>
        <taxon>Cottales</taxon>
        <taxon>Liparidae</taxon>
        <taxon>Liparis</taxon>
    </lineage>
</organism>